<name>A0A397UF26_9GLOM</name>
<sequence>MNDSCGVFFIGVCYKNGIRVEKDEHKIRREALVDAPSKNAVQISRQSLIIKNRQIWGMLAEQYNAEYCYDEKIGVERIEHKAFVHCQKLLIFEKDEQTHSFIINSAKIGYANGTYNIGFCYGEGIGVEKSEHKAI</sequence>
<proteinExistence type="predicted"/>
<dbReference type="EMBL" id="QKWP01001445">
    <property type="protein sequence ID" value="RIB08905.1"/>
    <property type="molecule type" value="Genomic_DNA"/>
</dbReference>
<dbReference type="Gene3D" id="1.25.40.10">
    <property type="entry name" value="Tetratricopeptide repeat domain"/>
    <property type="match status" value="1"/>
</dbReference>
<dbReference type="AlphaFoldDB" id="A0A397UF26"/>
<dbReference type="OrthoDB" id="2384430at2759"/>
<evidence type="ECO:0000313" key="2">
    <source>
        <dbReference type="Proteomes" id="UP000266673"/>
    </source>
</evidence>
<protein>
    <submittedName>
        <fullName evidence="1">Uncharacterized protein</fullName>
    </submittedName>
</protein>
<accession>A0A397UF26</accession>
<comment type="caution">
    <text evidence="1">The sequence shown here is derived from an EMBL/GenBank/DDBJ whole genome shotgun (WGS) entry which is preliminary data.</text>
</comment>
<keyword evidence="2" id="KW-1185">Reference proteome</keyword>
<dbReference type="InterPro" id="IPR011990">
    <property type="entry name" value="TPR-like_helical_dom_sf"/>
</dbReference>
<gene>
    <name evidence="1" type="ORF">C2G38_2210372</name>
</gene>
<reference evidence="1 2" key="1">
    <citation type="submission" date="2018-06" db="EMBL/GenBank/DDBJ databases">
        <title>Comparative genomics reveals the genomic features of Rhizophagus irregularis, R. cerebriforme, R. diaphanum and Gigaspora rosea, and their symbiotic lifestyle signature.</title>
        <authorList>
            <person name="Morin E."/>
            <person name="San Clemente H."/>
            <person name="Chen E.C.H."/>
            <person name="De La Providencia I."/>
            <person name="Hainaut M."/>
            <person name="Kuo A."/>
            <person name="Kohler A."/>
            <person name="Murat C."/>
            <person name="Tang N."/>
            <person name="Roy S."/>
            <person name="Loubradou J."/>
            <person name="Henrissat B."/>
            <person name="Grigoriev I.V."/>
            <person name="Corradi N."/>
            <person name="Roux C."/>
            <person name="Martin F.M."/>
        </authorList>
    </citation>
    <scope>NUCLEOTIDE SEQUENCE [LARGE SCALE GENOMIC DNA]</scope>
    <source>
        <strain evidence="1 2">DAOM 194757</strain>
    </source>
</reference>
<dbReference type="SUPFAM" id="SSF81901">
    <property type="entry name" value="HCP-like"/>
    <property type="match status" value="1"/>
</dbReference>
<dbReference type="Proteomes" id="UP000266673">
    <property type="component" value="Unassembled WGS sequence"/>
</dbReference>
<organism evidence="1 2">
    <name type="scientific">Gigaspora rosea</name>
    <dbReference type="NCBI Taxonomy" id="44941"/>
    <lineage>
        <taxon>Eukaryota</taxon>
        <taxon>Fungi</taxon>
        <taxon>Fungi incertae sedis</taxon>
        <taxon>Mucoromycota</taxon>
        <taxon>Glomeromycotina</taxon>
        <taxon>Glomeromycetes</taxon>
        <taxon>Diversisporales</taxon>
        <taxon>Gigasporaceae</taxon>
        <taxon>Gigaspora</taxon>
    </lineage>
</organism>
<evidence type="ECO:0000313" key="1">
    <source>
        <dbReference type="EMBL" id="RIB08905.1"/>
    </source>
</evidence>